<evidence type="ECO:0000313" key="4">
    <source>
        <dbReference type="EMBL" id="SHL07459.1"/>
    </source>
</evidence>
<evidence type="ECO:0000256" key="2">
    <source>
        <dbReference type="ARBA" id="ARBA00023002"/>
    </source>
</evidence>
<dbReference type="PANTHER" id="PTHR43943">
    <property type="entry name" value="DEHYDROGENASE/REDUCTASE (SDR FAMILY) MEMBER 4"/>
    <property type="match status" value="1"/>
</dbReference>
<dbReference type="Gene3D" id="3.40.50.720">
    <property type="entry name" value="NAD(P)-binding Rossmann-like Domain"/>
    <property type="match status" value="1"/>
</dbReference>
<gene>
    <name evidence="4" type="ORF">SAMN05443637_117104</name>
</gene>
<evidence type="ECO:0000313" key="5">
    <source>
        <dbReference type="Proteomes" id="UP000184363"/>
    </source>
</evidence>
<dbReference type="InterPro" id="IPR020904">
    <property type="entry name" value="Sc_DH/Rdtase_CS"/>
</dbReference>
<dbReference type="InterPro" id="IPR057326">
    <property type="entry name" value="KR_dom"/>
</dbReference>
<dbReference type="RefSeq" id="WP_073458910.1">
    <property type="nucleotide sequence ID" value="NZ_CALGVN010000041.1"/>
</dbReference>
<evidence type="ECO:0000256" key="1">
    <source>
        <dbReference type="ARBA" id="ARBA00006484"/>
    </source>
</evidence>
<dbReference type="PANTHER" id="PTHR43943:SF2">
    <property type="entry name" value="DEHYDROGENASE_REDUCTASE 4"/>
    <property type="match status" value="1"/>
</dbReference>
<keyword evidence="5" id="KW-1185">Reference proteome</keyword>
<proteinExistence type="inferred from homology"/>
<protein>
    <submittedName>
        <fullName evidence="4">NAD(P)-dependent dehydrogenase, short-chain alcohol dehydrogenase family</fullName>
    </submittedName>
</protein>
<accession>A0A1M6XNM6</accession>
<reference evidence="4 5" key="1">
    <citation type="submission" date="2016-11" db="EMBL/GenBank/DDBJ databases">
        <authorList>
            <person name="Jaros S."/>
            <person name="Januszkiewicz K."/>
            <person name="Wedrychowicz H."/>
        </authorList>
    </citation>
    <scope>NUCLEOTIDE SEQUENCE [LARGE SCALE GENOMIC DNA]</scope>
    <source>
        <strain evidence="4 5">DSM 43832</strain>
    </source>
</reference>
<dbReference type="InterPro" id="IPR002347">
    <property type="entry name" value="SDR_fam"/>
</dbReference>
<comment type="similarity">
    <text evidence="1">Belongs to the short-chain dehydrogenases/reductases (SDR) family.</text>
</comment>
<dbReference type="NCBIfam" id="NF005559">
    <property type="entry name" value="PRK07231.1"/>
    <property type="match status" value="1"/>
</dbReference>
<dbReference type="STRING" id="1848.SAMN05443637_117104"/>
<feature type="domain" description="Ketoreductase" evidence="3">
    <location>
        <begin position="9"/>
        <end position="187"/>
    </location>
</feature>
<dbReference type="PRINTS" id="PR00081">
    <property type="entry name" value="GDHRDH"/>
</dbReference>
<dbReference type="AlphaFoldDB" id="A0A1M6XNM6"/>
<dbReference type="Proteomes" id="UP000184363">
    <property type="component" value="Unassembled WGS sequence"/>
</dbReference>
<sequence length="251" mass="26377">MIEQEFAGKVALVTGGSRGIGFAVAEHLARRGAHLVITARKEDELAAAAERLAQHTKVVAVRGSAEDEAHQAEAVERAVAELGRLDLLVNNAGFSPAFQPLVDTPMRTIRTVFEVNTFAVVGWTARAWHAWMAEHGGVILNVASMGGLHPSRGLGAYTASKAAVVHLTRQFAQELAPGVRVNAIAPAVIRTSFTAPLLDGHEAQVAAKYPLGRVGTAEDTAELAAFLLSPRSGWITGQTVALDGGALIAAR</sequence>
<dbReference type="Pfam" id="PF13561">
    <property type="entry name" value="adh_short_C2"/>
    <property type="match status" value="1"/>
</dbReference>
<dbReference type="SMART" id="SM00822">
    <property type="entry name" value="PKS_KR"/>
    <property type="match status" value="1"/>
</dbReference>
<name>A0A1M6XNM6_PSETH</name>
<dbReference type="InterPro" id="IPR036291">
    <property type="entry name" value="NAD(P)-bd_dom_sf"/>
</dbReference>
<dbReference type="PROSITE" id="PS00061">
    <property type="entry name" value="ADH_SHORT"/>
    <property type="match status" value="1"/>
</dbReference>
<dbReference type="SUPFAM" id="SSF51735">
    <property type="entry name" value="NAD(P)-binding Rossmann-fold domains"/>
    <property type="match status" value="1"/>
</dbReference>
<dbReference type="PRINTS" id="PR00080">
    <property type="entry name" value="SDRFAMILY"/>
</dbReference>
<evidence type="ECO:0000259" key="3">
    <source>
        <dbReference type="SMART" id="SM00822"/>
    </source>
</evidence>
<dbReference type="OrthoDB" id="9789398at2"/>
<dbReference type="FunFam" id="3.40.50.720:FF:000084">
    <property type="entry name" value="Short-chain dehydrogenase reductase"/>
    <property type="match status" value="1"/>
</dbReference>
<keyword evidence="2" id="KW-0560">Oxidoreductase</keyword>
<dbReference type="GO" id="GO:0016491">
    <property type="term" value="F:oxidoreductase activity"/>
    <property type="evidence" value="ECO:0007669"/>
    <property type="project" value="UniProtKB-KW"/>
</dbReference>
<dbReference type="CDD" id="cd05233">
    <property type="entry name" value="SDR_c"/>
    <property type="match status" value="1"/>
</dbReference>
<dbReference type="EMBL" id="FRAP01000017">
    <property type="protein sequence ID" value="SHL07459.1"/>
    <property type="molecule type" value="Genomic_DNA"/>
</dbReference>
<organism evidence="4 5">
    <name type="scientific">Pseudonocardia thermophila</name>
    <dbReference type="NCBI Taxonomy" id="1848"/>
    <lineage>
        <taxon>Bacteria</taxon>
        <taxon>Bacillati</taxon>
        <taxon>Actinomycetota</taxon>
        <taxon>Actinomycetes</taxon>
        <taxon>Pseudonocardiales</taxon>
        <taxon>Pseudonocardiaceae</taxon>
        <taxon>Pseudonocardia</taxon>
    </lineage>
</organism>